<comment type="caution">
    <text evidence="1">The sequence shown here is derived from an EMBL/GenBank/DDBJ whole genome shotgun (WGS) entry which is preliminary data.</text>
</comment>
<evidence type="ECO:0000313" key="1">
    <source>
        <dbReference type="EMBL" id="MCW3788882.1"/>
    </source>
</evidence>
<evidence type="ECO:0008006" key="3">
    <source>
        <dbReference type="Google" id="ProtNLM"/>
    </source>
</evidence>
<sequence>MGRIILGLFLIMFLSCTKEDDKFPDPYGTRFYINNIPELIIEPYLTYEEIQMEIDGIHGMIRYVDTWYNFRWPKEGGSSSNNEVLFINYPDMSESIGYHYAIKENYYYIMVSSSENFKYFNQVIEYYLNYLDEYPLVKSNDSSIYYNDMYFSEYYSHCNDTEPVCCFFLNCHVFEGDEDYVSFNGNKFKFLIRVILN</sequence>
<gene>
    <name evidence="1" type="ORF">OM075_20605</name>
</gene>
<dbReference type="EMBL" id="JAPDPJ010000069">
    <property type="protein sequence ID" value="MCW3788882.1"/>
    <property type="molecule type" value="Genomic_DNA"/>
</dbReference>
<dbReference type="Proteomes" id="UP001209229">
    <property type="component" value="Unassembled WGS sequence"/>
</dbReference>
<name>A0AAE3SH72_9BACT</name>
<evidence type="ECO:0000313" key="2">
    <source>
        <dbReference type="Proteomes" id="UP001209229"/>
    </source>
</evidence>
<accession>A0AAE3SH72</accession>
<keyword evidence="2" id="KW-1185">Reference proteome</keyword>
<dbReference type="PROSITE" id="PS51257">
    <property type="entry name" value="PROKAR_LIPOPROTEIN"/>
    <property type="match status" value="1"/>
</dbReference>
<dbReference type="AlphaFoldDB" id="A0AAE3SH72"/>
<protein>
    <recommendedName>
        <fullName evidence="3">Lipoprotein</fullName>
    </recommendedName>
</protein>
<organism evidence="1 2">
    <name type="scientific">Plebeiibacterium sediminum</name>
    <dbReference type="NCBI Taxonomy" id="2992112"/>
    <lineage>
        <taxon>Bacteria</taxon>
        <taxon>Pseudomonadati</taxon>
        <taxon>Bacteroidota</taxon>
        <taxon>Bacteroidia</taxon>
        <taxon>Marinilabiliales</taxon>
        <taxon>Marinilabiliaceae</taxon>
        <taxon>Plebeiibacterium</taxon>
    </lineage>
</organism>
<reference evidence="1" key="1">
    <citation type="submission" date="2022-10" db="EMBL/GenBank/DDBJ databases">
        <authorList>
            <person name="Yu W.X."/>
        </authorList>
    </citation>
    <scope>NUCLEOTIDE SEQUENCE</scope>
    <source>
        <strain evidence="1">AAT</strain>
    </source>
</reference>
<dbReference type="RefSeq" id="WP_301192438.1">
    <property type="nucleotide sequence ID" value="NZ_JAPDPJ010000069.1"/>
</dbReference>
<proteinExistence type="predicted"/>